<gene>
    <name evidence="3" type="ORF">RB653_008815</name>
</gene>
<dbReference type="PANTHER" id="PTHR43116:SF3">
    <property type="entry name" value="CLASS I PEPTIDE CHAIN RELEASE FACTOR"/>
    <property type="match status" value="1"/>
</dbReference>
<dbReference type="AlphaFoldDB" id="A0AAN7YRZ1"/>
<feature type="domain" description="Peptide chain release factor" evidence="2">
    <location>
        <begin position="128"/>
        <end position="237"/>
    </location>
</feature>
<evidence type="ECO:0000313" key="4">
    <source>
        <dbReference type="Proteomes" id="UP001344447"/>
    </source>
</evidence>
<evidence type="ECO:0000259" key="2">
    <source>
        <dbReference type="SMART" id="SM00937"/>
    </source>
</evidence>
<protein>
    <recommendedName>
        <fullName evidence="2">Peptide chain release factor domain-containing protein</fullName>
    </recommendedName>
</protein>
<dbReference type="Pfam" id="PF00472">
    <property type="entry name" value="RF-1"/>
    <property type="match status" value="1"/>
</dbReference>
<dbReference type="SUPFAM" id="SSF75620">
    <property type="entry name" value="Release factor"/>
    <property type="match status" value="1"/>
</dbReference>
<comment type="caution">
    <text evidence="3">The sequence shown here is derived from an EMBL/GenBank/DDBJ whole genome shotgun (WGS) entry which is preliminary data.</text>
</comment>
<dbReference type="Gene3D" id="3.30.160.20">
    <property type="match status" value="1"/>
</dbReference>
<name>A0AAN7YRZ1_9MYCE</name>
<dbReference type="EMBL" id="JAVFKY010000003">
    <property type="protein sequence ID" value="KAK5579136.1"/>
    <property type="molecule type" value="Genomic_DNA"/>
</dbReference>
<reference evidence="3 4" key="1">
    <citation type="submission" date="2023-11" db="EMBL/GenBank/DDBJ databases">
        <title>Dfirmibasis_genome.</title>
        <authorList>
            <person name="Edelbroek B."/>
            <person name="Kjellin J."/>
            <person name="Jerlstrom-Hultqvist J."/>
            <person name="Soderbom F."/>
        </authorList>
    </citation>
    <scope>NUCLEOTIDE SEQUENCE [LARGE SCALE GENOMIC DNA]</scope>
    <source>
        <strain evidence="3 4">TNS-C-14</strain>
    </source>
</reference>
<dbReference type="InterPro" id="IPR045853">
    <property type="entry name" value="Pep_chain_release_fac_I_sf"/>
</dbReference>
<dbReference type="PANTHER" id="PTHR43116">
    <property type="entry name" value="PEPTIDE CHAIN RELEASE FACTOR 2"/>
    <property type="match status" value="1"/>
</dbReference>
<dbReference type="InterPro" id="IPR000352">
    <property type="entry name" value="Pep_chain_release_fac_I"/>
</dbReference>
<proteinExistence type="inferred from homology"/>
<evidence type="ECO:0000256" key="1">
    <source>
        <dbReference type="ARBA" id="ARBA00010835"/>
    </source>
</evidence>
<evidence type="ECO:0000313" key="3">
    <source>
        <dbReference type="EMBL" id="KAK5579136.1"/>
    </source>
</evidence>
<dbReference type="GO" id="GO:0005737">
    <property type="term" value="C:cytoplasm"/>
    <property type="evidence" value="ECO:0007669"/>
    <property type="project" value="UniProtKB-ARBA"/>
</dbReference>
<dbReference type="GO" id="GO:0003747">
    <property type="term" value="F:translation release factor activity"/>
    <property type="evidence" value="ECO:0007669"/>
    <property type="project" value="InterPro"/>
</dbReference>
<dbReference type="InterPro" id="IPR005139">
    <property type="entry name" value="PCRF"/>
</dbReference>
<dbReference type="SMART" id="SM00937">
    <property type="entry name" value="PCRF"/>
    <property type="match status" value="1"/>
</dbReference>
<organism evidence="3 4">
    <name type="scientific">Dictyostelium firmibasis</name>
    <dbReference type="NCBI Taxonomy" id="79012"/>
    <lineage>
        <taxon>Eukaryota</taxon>
        <taxon>Amoebozoa</taxon>
        <taxon>Evosea</taxon>
        <taxon>Eumycetozoa</taxon>
        <taxon>Dictyostelia</taxon>
        <taxon>Dictyosteliales</taxon>
        <taxon>Dictyosteliaceae</taxon>
        <taxon>Dictyostelium</taxon>
    </lineage>
</organism>
<sequence length="410" mass="47014">MFFSRLKNTKNLIRNQHILFNNNNNNRNKKYFCTTIKTNDDSIQEVIYKEKEVKRIIELLFSSQYHKNNLSKMQKFEDMKLADMIENGIDSSNADTIERIKSYNQTKQSIGEMNSLSKEYKDYLEMVEMSKTLGDSDWLKETHSLINQLFSNCRELETNALMNGKEDGKGCFIEIQAGAGGNDSMDWTKILFEMYYKWGVRKGFNVKVVDTTPGDFGYRRASLKIDSDNAFGWMRTEMGIHKLIRISPFSVNGKRHTSFASVVVYPIADDSINIDLHPRDLHFETLKGSGPGGQHVNTTESAVRIVHIPTGISVLSCGERSQHQNKSTGLSLLKSKLYTHELKKRMETEKSFRDELGKNGWASDSIVRTYTMHPQERVKDQRTGSEVLQISKILDGEEELDIMIKKALSD</sequence>
<dbReference type="Pfam" id="PF03462">
    <property type="entry name" value="PCRF"/>
    <property type="match status" value="1"/>
</dbReference>
<comment type="similarity">
    <text evidence="1">Belongs to the prokaryotic/mitochondrial release factor family.</text>
</comment>
<dbReference type="Proteomes" id="UP001344447">
    <property type="component" value="Unassembled WGS sequence"/>
</dbReference>
<accession>A0AAN7YRZ1</accession>
<keyword evidence="4" id="KW-1185">Reference proteome</keyword>
<dbReference type="Gene3D" id="3.30.70.1660">
    <property type="match status" value="1"/>
</dbReference>